<dbReference type="PRINTS" id="PR00973">
    <property type="entry name" value="RIBOSOMALS17"/>
</dbReference>
<keyword evidence="3 6" id="KW-0694">RNA-binding</keyword>
<dbReference type="InterPro" id="IPR019984">
    <property type="entry name" value="Ribosomal_uS17_bact/chlr"/>
</dbReference>
<reference evidence="10" key="1">
    <citation type="journal article" date="2019" name="Int. J. Syst. Evol. Microbiol.">
        <title>The Global Catalogue of Microorganisms (GCM) 10K type strain sequencing project: providing services to taxonomists for standard genome sequencing and annotation.</title>
        <authorList>
            <consortium name="The Broad Institute Genomics Platform"/>
            <consortium name="The Broad Institute Genome Sequencing Center for Infectious Disease"/>
            <person name="Wu L."/>
            <person name="Ma J."/>
        </authorList>
    </citation>
    <scope>NUCLEOTIDE SEQUENCE [LARGE SCALE GENOMIC DNA]</scope>
    <source>
        <strain evidence="10">JCM 17979</strain>
    </source>
</reference>
<evidence type="ECO:0000256" key="2">
    <source>
        <dbReference type="ARBA" id="ARBA00022730"/>
    </source>
</evidence>
<comment type="similarity">
    <text evidence="1 6 7">Belongs to the universal ribosomal protein uS17 family.</text>
</comment>
<dbReference type="EMBL" id="BAABHO010000035">
    <property type="protein sequence ID" value="GAA4799375.1"/>
    <property type="molecule type" value="Genomic_DNA"/>
</dbReference>
<organism evidence="9 10">
    <name type="scientific">Actinomycetospora chlora</name>
    <dbReference type="NCBI Taxonomy" id="663608"/>
    <lineage>
        <taxon>Bacteria</taxon>
        <taxon>Bacillati</taxon>
        <taxon>Actinomycetota</taxon>
        <taxon>Actinomycetes</taxon>
        <taxon>Pseudonocardiales</taxon>
        <taxon>Pseudonocardiaceae</taxon>
        <taxon>Actinomycetospora</taxon>
    </lineage>
</organism>
<keyword evidence="5 6" id="KW-0687">Ribonucleoprotein</keyword>
<dbReference type="NCBIfam" id="TIGR03635">
    <property type="entry name" value="uS17_bact"/>
    <property type="match status" value="1"/>
</dbReference>
<comment type="function">
    <text evidence="6">One of the primary rRNA binding proteins, it binds specifically to the 5'-end of 16S ribosomal RNA.</text>
</comment>
<evidence type="ECO:0000256" key="3">
    <source>
        <dbReference type="ARBA" id="ARBA00022884"/>
    </source>
</evidence>
<evidence type="ECO:0000256" key="6">
    <source>
        <dbReference type="HAMAP-Rule" id="MF_01345"/>
    </source>
</evidence>
<comment type="subunit">
    <text evidence="6">Part of the 30S ribosomal subunit.</text>
</comment>
<evidence type="ECO:0000313" key="9">
    <source>
        <dbReference type="EMBL" id="GAA4799375.1"/>
    </source>
</evidence>
<evidence type="ECO:0000256" key="1">
    <source>
        <dbReference type="ARBA" id="ARBA00010254"/>
    </source>
</evidence>
<dbReference type="SUPFAM" id="SSF50249">
    <property type="entry name" value="Nucleic acid-binding proteins"/>
    <property type="match status" value="1"/>
</dbReference>
<keyword evidence="4 6" id="KW-0689">Ribosomal protein</keyword>
<feature type="compositionally biased region" description="Basic and acidic residues" evidence="8">
    <location>
        <begin position="18"/>
        <end position="32"/>
    </location>
</feature>
<evidence type="ECO:0000256" key="8">
    <source>
        <dbReference type="SAM" id="MobiDB-lite"/>
    </source>
</evidence>
<dbReference type="PANTHER" id="PTHR10744">
    <property type="entry name" value="40S RIBOSOMAL PROTEIN S11 FAMILY MEMBER"/>
    <property type="match status" value="1"/>
</dbReference>
<sequence>MSEEPQGSTPSSSGATAPERDEQEQVRAEVKQGENAQQSPASERNDDRGLRKVREGLVVSDKMAKTIVVSLEDRVKHPRYSKVIRRTKKVKAHDEENTAGPGDRVLLMETRPLSATKRWRLVEILEKAK</sequence>
<dbReference type="Pfam" id="PF00366">
    <property type="entry name" value="Ribosomal_S17"/>
    <property type="match status" value="1"/>
</dbReference>
<dbReference type="InterPro" id="IPR000266">
    <property type="entry name" value="Ribosomal_uS17"/>
</dbReference>
<dbReference type="HAMAP" id="MF_01345_B">
    <property type="entry name" value="Ribosomal_uS17_B"/>
    <property type="match status" value="1"/>
</dbReference>
<proteinExistence type="inferred from homology"/>
<dbReference type="CDD" id="cd00364">
    <property type="entry name" value="Ribosomal_uS17"/>
    <property type="match status" value="1"/>
</dbReference>
<dbReference type="NCBIfam" id="NF004123">
    <property type="entry name" value="PRK05610.1"/>
    <property type="match status" value="1"/>
</dbReference>
<dbReference type="Gene3D" id="2.40.50.140">
    <property type="entry name" value="Nucleic acid-binding proteins"/>
    <property type="match status" value="1"/>
</dbReference>
<dbReference type="InterPro" id="IPR019979">
    <property type="entry name" value="Ribosomal_uS17_CS"/>
</dbReference>
<dbReference type="PROSITE" id="PS00056">
    <property type="entry name" value="RIBOSOMAL_S17"/>
    <property type="match status" value="1"/>
</dbReference>
<protein>
    <recommendedName>
        <fullName evidence="6">Small ribosomal subunit protein uS17</fullName>
    </recommendedName>
</protein>
<evidence type="ECO:0000256" key="4">
    <source>
        <dbReference type="ARBA" id="ARBA00022980"/>
    </source>
</evidence>
<evidence type="ECO:0000313" key="10">
    <source>
        <dbReference type="Proteomes" id="UP001500928"/>
    </source>
</evidence>
<keyword evidence="10" id="KW-1185">Reference proteome</keyword>
<dbReference type="Proteomes" id="UP001500928">
    <property type="component" value="Unassembled WGS sequence"/>
</dbReference>
<comment type="caution">
    <text evidence="9">The sequence shown here is derived from an EMBL/GenBank/DDBJ whole genome shotgun (WGS) entry which is preliminary data.</text>
</comment>
<accession>A0ABP9BRC2</accession>
<keyword evidence="2 6" id="KW-0699">rRNA-binding</keyword>
<evidence type="ECO:0000256" key="5">
    <source>
        <dbReference type="ARBA" id="ARBA00023274"/>
    </source>
</evidence>
<gene>
    <name evidence="6" type="primary">rpsQ</name>
    <name evidence="9" type="ORF">GCM10023200_40340</name>
</gene>
<feature type="region of interest" description="Disordered" evidence="8">
    <location>
        <begin position="1"/>
        <end position="54"/>
    </location>
</feature>
<dbReference type="PANTHER" id="PTHR10744:SF1">
    <property type="entry name" value="SMALL RIBOSOMAL SUBUNIT PROTEIN US17M"/>
    <property type="match status" value="1"/>
</dbReference>
<feature type="compositionally biased region" description="Basic and acidic residues" evidence="8">
    <location>
        <begin position="43"/>
        <end position="54"/>
    </location>
</feature>
<feature type="compositionally biased region" description="Polar residues" evidence="8">
    <location>
        <begin position="1"/>
        <end position="15"/>
    </location>
</feature>
<evidence type="ECO:0000256" key="7">
    <source>
        <dbReference type="RuleBase" id="RU003872"/>
    </source>
</evidence>
<name>A0ABP9BRC2_9PSEU</name>
<dbReference type="InterPro" id="IPR012340">
    <property type="entry name" value="NA-bd_OB-fold"/>
</dbReference>